<dbReference type="Gene3D" id="3.60.21.10">
    <property type="match status" value="1"/>
</dbReference>
<accession>A0A7Y4MT25</accession>
<dbReference type="EMBL" id="JABFNT010000078">
    <property type="protein sequence ID" value="NOJ81179.1"/>
    <property type="molecule type" value="Genomic_DNA"/>
</dbReference>
<evidence type="ECO:0000256" key="4">
    <source>
        <dbReference type="ARBA" id="ARBA00025742"/>
    </source>
</evidence>
<dbReference type="InterPro" id="IPR050884">
    <property type="entry name" value="CNP_phosphodiesterase-III"/>
</dbReference>
<evidence type="ECO:0000256" key="2">
    <source>
        <dbReference type="ARBA" id="ARBA00022801"/>
    </source>
</evidence>
<feature type="domain" description="Calcineurin-like phosphoesterase" evidence="5">
    <location>
        <begin position="184"/>
        <end position="429"/>
    </location>
</feature>
<evidence type="ECO:0000259" key="5">
    <source>
        <dbReference type="Pfam" id="PF00149"/>
    </source>
</evidence>
<sequence length="512" mass="56804">MEGPLWLNAMPEIRSAKTEAQNAANMFAEALLALNVELRKEATKDALDELFGRAHAAWSTLINRTENLSGLGLSLATSYPEQAKYLVAGTTIELLENILAAAEALAAHGEGADPLEHVRGQPRVLEASQRLISITFPDSSPLLKTKFESLGLPTTGFTTTGSTTTNKTPTLHSVVPPDDATDYIKILHISDLHRTSDEKVSNPEVLNDLLTAIRTFNDGPFDLIVLSGDVTQEATEDEFKEAEQFLDDLAIKLMKGVRERIIVVPGNHDINWKASSAGNFKLIRGNVPNDGRQRPGLVVVPNGYILPTEEAAQQAISNFRDSYHRFYKKIYPSTAQERFQFIEPKDLPIGILALDTIIGMHHFSDTPHVDRTALIDGLQRAQSTNKRFIAVGHHGPIRLRNQHDGVEGWCLERLLDGQAAMYLHGHVHETQISHFSRDGIVGIPCIGVGSLVAGPRQRPESTARQYHVIQFPLRGRRGRVLVRRKDQRDRAWQKDTRFGPATSPVDHLDFHV</sequence>
<protein>
    <submittedName>
        <fullName evidence="6">Metallophosphoesterase</fullName>
    </submittedName>
</protein>
<dbReference type="InterPro" id="IPR004843">
    <property type="entry name" value="Calcineurin-like_PHP"/>
</dbReference>
<organism evidence="6 7">
    <name type="scientific">Myxococcus xanthus</name>
    <dbReference type="NCBI Taxonomy" id="34"/>
    <lineage>
        <taxon>Bacteria</taxon>
        <taxon>Pseudomonadati</taxon>
        <taxon>Myxococcota</taxon>
        <taxon>Myxococcia</taxon>
        <taxon>Myxococcales</taxon>
        <taxon>Cystobacterineae</taxon>
        <taxon>Myxococcaceae</taxon>
        <taxon>Myxococcus</taxon>
    </lineage>
</organism>
<keyword evidence="3" id="KW-0408">Iron</keyword>
<dbReference type="SUPFAM" id="SSF56300">
    <property type="entry name" value="Metallo-dependent phosphatases"/>
    <property type="match status" value="1"/>
</dbReference>
<evidence type="ECO:0000256" key="1">
    <source>
        <dbReference type="ARBA" id="ARBA00022723"/>
    </source>
</evidence>
<gene>
    <name evidence="6" type="ORF">HNV28_23110</name>
</gene>
<dbReference type="InterPro" id="IPR029052">
    <property type="entry name" value="Metallo-depent_PP-like"/>
</dbReference>
<evidence type="ECO:0000313" key="7">
    <source>
        <dbReference type="Proteomes" id="UP000533080"/>
    </source>
</evidence>
<comment type="caution">
    <text evidence="6">The sequence shown here is derived from an EMBL/GenBank/DDBJ whole genome shotgun (WGS) entry which is preliminary data.</text>
</comment>
<dbReference type="Pfam" id="PF00149">
    <property type="entry name" value="Metallophos"/>
    <property type="match status" value="1"/>
</dbReference>
<name>A0A7Y4MT25_MYXXA</name>
<dbReference type="AlphaFoldDB" id="A0A7Y4MT25"/>
<dbReference type="RefSeq" id="WP_171443263.1">
    <property type="nucleotide sequence ID" value="NZ_JABFNS010000115.1"/>
</dbReference>
<dbReference type="Proteomes" id="UP000533080">
    <property type="component" value="Unassembled WGS sequence"/>
</dbReference>
<reference evidence="6 7" key="1">
    <citation type="submission" date="2020-05" db="EMBL/GenBank/DDBJ databases">
        <authorList>
            <person name="Whitworth D."/>
        </authorList>
    </citation>
    <scope>NUCLEOTIDE SEQUENCE [LARGE SCALE GENOMIC DNA]</scope>
    <source>
        <strain evidence="6 7">AM005</strain>
    </source>
</reference>
<evidence type="ECO:0000256" key="3">
    <source>
        <dbReference type="ARBA" id="ARBA00023004"/>
    </source>
</evidence>
<proteinExistence type="inferred from homology"/>
<dbReference type="PANTHER" id="PTHR42988">
    <property type="entry name" value="PHOSPHOHYDROLASE"/>
    <property type="match status" value="1"/>
</dbReference>
<dbReference type="GO" id="GO:0016787">
    <property type="term" value="F:hydrolase activity"/>
    <property type="evidence" value="ECO:0007669"/>
    <property type="project" value="UniProtKB-KW"/>
</dbReference>
<keyword evidence="1" id="KW-0479">Metal-binding</keyword>
<comment type="similarity">
    <text evidence="4">Belongs to the cyclic nucleotide phosphodiesterase class-III family.</text>
</comment>
<keyword evidence="2" id="KW-0378">Hydrolase</keyword>
<dbReference type="GO" id="GO:0046872">
    <property type="term" value="F:metal ion binding"/>
    <property type="evidence" value="ECO:0007669"/>
    <property type="project" value="UniProtKB-KW"/>
</dbReference>
<dbReference type="PANTHER" id="PTHR42988:SF2">
    <property type="entry name" value="CYCLIC NUCLEOTIDE PHOSPHODIESTERASE CBUA0032-RELATED"/>
    <property type="match status" value="1"/>
</dbReference>
<evidence type="ECO:0000313" key="6">
    <source>
        <dbReference type="EMBL" id="NOJ81179.1"/>
    </source>
</evidence>